<keyword evidence="3" id="KW-1003">Cell membrane</keyword>
<comment type="subcellular location">
    <subcellularLocation>
        <location evidence="1">Cell membrane</location>
        <topology evidence="1">Multi-pass membrane protein</topology>
    </subcellularLocation>
</comment>
<evidence type="ECO:0000256" key="2">
    <source>
        <dbReference type="ARBA" id="ARBA00005779"/>
    </source>
</evidence>
<dbReference type="OrthoDB" id="2678278at2"/>
<dbReference type="GO" id="GO:0005886">
    <property type="term" value="C:plasma membrane"/>
    <property type="evidence" value="ECO:0007669"/>
    <property type="project" value="UniProtKB-SubCell"/>
</dbReference>
<dbReference type="Pfam" id="PF03994">
    <property type="entry name" value="DUF350"/>
    <property type="match status" value="1"/>
</dbReference>
<evidence type="ECO:0000256" key="4">
    <source>
        <dbReference type="ARBA" id="ARBA00022692"/>
    </source>
</evidence>
<organism evidence="8 10">
    <name type="scientific">Terribacillus saccharophilus</name>
    <dbReference type="NCBI Taxonomy" id="361277"/>
    <lineage>
        <taxon>Bacteria</taxon>
        <taxon>Bacillati</taxon>
        <taxon>Bacillota</taxon>
        <taxon>Bacilli</taxon>
        <taxon>Bacillales</taxon>
        <taxon>Bacillaceae</taxon>
        <taxon>Terribacillus</taxon>
    </lineage>
</organism>
<feature type="transmembrane region" description="Helical" evidence="7">
    <location>
        <begin position="45"/>
        <end position="67"/>
    </location>
</feature>
<evidence type="ECO:0000256" key="7">
    <source>
        <dbReference type="SAM" id="Phobius"/>
    </source>
</evidence>
<comment type="similarity">
    <text evidence="2">Belongs to the UPF0719 family.</text>
</comment>
<keyword evidence="5 7" id="KW-1133">Transmembrane helix</keyword>
<sequence length="131" mass="14463">MNPFLSTFLYFIIAVVIVIIGLIIFELITHKYRDWEEIEKGNTAVALSIGGKIIGICLVLSFSIYHSSELWETLIWGAYGVVLQMIAYFVFEGVTRRFSVQSKLKENNVAVGIISLAVSVGLGFVIGASIT</sequence>
<gene>
    <name evidence="8" type="ORF">GZ22_14270</name>
    <name evidence="9" type="ORF">SAMN04489762_2190</name>
</gene>
<dbReference type="PANTHER" id="PTHR40043:SF1">
    <property type="entry name" value="UPF0719 INNER MEMBRANE PROTEIN YJFL"/>
    <property type="match status" value="1"/>
</dbReference>
<reference evidence="9 11" key="2">
    <citation type="submission" date="2016-10" db="EMBL/GenBank/DDBJ databases">
        <authorList>
            <person name="Varghese N."/>
            <person name="Submissions S."/>
        </authorList>
    </citation>
    <scope>NUCLEOTIDE SEQUENCE [LARGE SCALE GENOMIC DNA]</scope>
    <source>
        <strain evidence="9 11">DSM 21619</strain>
    </source>
</reference>
<name>A0A075LNX2_9BACI</name>
<dbReference type="EMBL" id="CP008876">
    <property type="protein sequence ID" value="AIF67687.1"/>
    <property type="molecule type" value="Genomic_DNA"/>
</dbReference>
<dbReference type="KEGG" id="tap:GZ22_14270"/>
<evidence type="ECO:0000313" key="10">
    <source>
        <dbReference type="Proteomes" id="UP000027980"/>
    </source>
</evidence>
<dbReference type="EMBL" id="FOCD01000002">
    <property type="protein sequence ID" value="SEN41344.1"/>
    <property type="molecule type" value="Genomic_DNA"/>
</dbReference>
<evidence type="ECO:0000313" key="11">
    <source>
        <dbReference type="Proteomes" id="UP000199735"/>
    </source>
</evidence>
<proteinExistence type="inferred from homology"/>
<dbReference type="GeneID" id="34221312"/>
<accession>A0A075LNX2</accession>
<dbReference type="HOGENOM" id="CLU_122820_1_1_9"/>
<reference evidence="8 10" key="1">
    <citation type="submission" date="2014-07" db="EMBL/GenBank/DDBJ databases">
        <title>Complete genome sequence of a moderately halophilic bacterium Terribacillus aidingensis MP602, isolated from Cryptomeria fortunei in Tianmu mountain in China.</title>
        <authorList>
            <person name="Wang Y."/>
            <person name="Lu P."/>
            <person name="Zhang L."/>
        </authorList>
    </citation>
    <scope>NUCLEOTIDE SEQUENCE [LARGE SCALE GENOMIC DNA]</scope>
    <source>
        <strain evidence="8 10">MP602</strain>
    </source>
</reference>
<evidence type="ECO:0000256" key="6">
    <source>
        <dbReference type="ARBA" id="ARBA00023136"/>
    </source>
</evidence>
<protein>
    <submittedName>
        <fullName evidence="8">Membrane protein</fullName>
    </submittedName>
</protein>
<keyword evidence="6 7" id="KW-0472">Membrane</keyword>
<feature type="transmembrane region" description="Helical" evidence="7">
    <location>
        <begin position="73"/>
        <end position="91"/>
    </location>
</feature>
<evidence type="ECO:0000256" key="1">
    <source>
        <dbReference type="ARBA" id="ARBA00004651"/>
    </source>
</evidence>
<dbReference type="AlphaFoldDB" id="A0A075LNX2"/>
<dbReference type="Proteomes" id="UP000199735">
    <property type="component" value="Unassembled WGS sequence"/>
</dbReference>
<evidence type="ECO:0000256" key="3">
    <source>
        <dbReference type="ARBA" id="ARBA00022475"/>
    </source>
</evidence>
<feature type="transmembrane region" description="Helical" evidence="7">
    <location>
        <begin position="6"/>
        <end position="25"/>
    </location>
</feature>
<evidence type="ECO:0000313" key="9">
    <source>
        <dbReference type="EMBL" id="SEN41344.1"/>
    </source>
</evidence>
<evidence type="ECO:0000256" key="5">
    <source>
        <dbReference type="ARBA" id="ARBA00022989"/>
    </source>
</evidence>
<accession>A0AAX2EGD1</accession>
<dbReference type="Proteomes" id="UP000027980">
    <property type="component" value="Chromosome"/>
</dbReference>
<dbReference type="InterPro" id="IPR007140">
    <property type="entry name" value="DUF350"/>
</dbReference>
<evidence type="ECO:0000313" key="8">
    <source>
        <dbReference type="EMBL" id="AIF67687.1"/>
    </source>
</evidence>
<feature type="transmembrane region" description="Helical" evidence="7">
    <location>
        <begin position="111"/>
        <end position="130"/>
    </location>
</feature>
<dbReference type="RefSeq" id="WP_038563617.1">
    <property type="nucleotide sequence ID" value="NZ_CP008876.1"/>
</dbReference>
<dbReference type="PANTHER" id="PTHR40043">
    <property type="entry name" value="UPF0719 INNER MEMBRANE PROTEIN YJFL"/>
    <property type="match status" value="1"/>
</dbReference>
<keyword evidence="4 7" id="KW-0812">Transmembrane</keyword>